<protein>
    <submittedName>
        <fullName evidence="1">Uncharacterized protein</fullName>
    </submittedName>
</protein>
<sequence>MDKVNRGDPREKCVREFLDAHENRTDRIVVAALEPTMADAVTQWKGHFQFALNQQSPDDLSTLSDEAITRLVGTIWSRIDFPEASSDLTPLMCRIRHRLRPCSSEAWAKGKAGNFTLGTRSWIVDELCDWYNKKQSAAFILVGDGDVGKSVIMAELCHRGGAFMTNVDAKKSIEPRRKSSRVRSLWHRV</sequence>
<name>A0A2R5FD18_9STRA</name>
<gene>
    <name evidence="1" type="ORF">FCC1311_115812</name>
</gene>
<keyword evidence="2" id="KW-1185">Reference proteome</keyword>
<dbReference type="InParanoid" id="A0A2R5FD18"/>
<organism evidence="1 2">
    <name type="scientific">Hondaea fermentalgiana</name>
    <dbReference type="NCBI Taxonomy" id="2315210"/>
    <lineage>
        <taxon>Eukaryota</taxon>
        <taxon>Sar</taxon>
        <taxon>Stramenopiles</taxon>
        <taxon>Bigyra</taxon>
        <taxon>Labyrinthulomycetes</taxon>
        <taxon>Thraustochytrida</taxon>
        <taxon>Thraustochytriidae</taxon>
        <taxon>Hondaea</taxon>
    </lineage>
</organism>
<evidence type="ECO:0000313" key="1">
    <source>
        <dbReference type="EMBL" id="GBG16100.1"/>
    </source>
</evidence>
<dbReference type="AlphaFoldDB" id="A0A2R5FD18"/>
<proteinExistence type="predicted"/>
<dbReference type="Proteomes" id="UP000241890">
    <property type="component" value="Unassembled WGS sequence"/>
</dbReference>
<comment type="caution">
    <text evidence="1">The sequence shown here is derived from an EMBL/GenBank/DDBJ whole genome shotgun (WGS) entry which is preliminary data.</text>
</comment>
<evidence type="ECO:0000313" key="2">
    <source>
        <dbReference type="Proteomes" id="UP000241890"/>
    </source>
</evidence>
<accession>A0A2R5FD18</accession>
<reference evidence="1 2" key="1">
    <citation type="submission" date="2017-12" db="EMBL/GenBank/DDBJ databases">
        <title>Sequencing, de novo assembly and annotation of complete genome of a new Thraustochytrid species, strain FCC1311.</title>
        <authorList>
            <person name="Sedici K."/>
            <person name="Godart F."/>
            <person name="Aiese Cigliano R."/>
            <person name="Sanseverino W."/>
            <person name="Barakat M."/>
            <person name="Ortet P."/>
            <person name="Marechal E."/>
            <person name="Cagnac O."/>
            <person name="Amato A."/>
        </authorList>
    </citation>
    <scope>NUCLEOTIDE SEQUENCE [LARGE SCALE GENOMIC DNA]</scope>
</reference>
<dbReference type="EMBL" id="BEYU01000878">
    <property type="protein sequence ID" value="GBG16100.1"/>
    <property type="molecule type" value="Genomic_DNA"/>
</dbReference>